<proteinExistence type="predicted"/>
<dbReference type="AlphaFoldDB" id="A0AAV7N6P7"/>
<reference evidence="1" key="1">
    <citation type="journal article" date="2022" name="bioRxiv">
        <title>Sequencing and chromosome-scale assembly of the giantPleurodeles waltlgenome.</title>
        <authorList>
            <person name="Brown T."/>
            <person name="Elewa A."/>
            <person name="Iarovenko S."/>
            <person name="Subramanian E."/>
            <person name="Araus A.J."/>
            <person name="Petzold A."/>
            <person name="Susuki M."/>
            <person name="Suzuki K.-i.T."/>
            <person name="Hayashi T."/>
            <person name="Toyoda A."/>
            <person name="Oliveira C."/>
            <person name="Osipova E."/>
            <person name="Leigh N.D."/>
            <person name="Simon A."/>
            <person name="Yun M.H."/>
        </authorList>
    </citation>
    <scope>NUCLEOTIDE SEQUENCE</scope>
    <source>
        <strain evidence="1">20211129_DDA</strain>
        <tissue evidence="1">Liver</tissue>
    </source>
</reference>
<dbReference type="EMBL" id="JANPWB010000013">
    <property type="protein sequence ID" value="KAJ1108883.1"/>
    <property type="molecule type" value="Genomic_DNA"/>
</dbReference>
<gene>
    <name evidence="1" type="ORF">NDU88_006253</name>
</gene>
<keyword evidence="2" id="KW-1185">Reference proteome</keyword>
<evidence type="ECO:0000313" key="1">
    <source>
        <dbReference type="EMBL" id="KAJ1108883.1"/>
    </source>
</evidence>
<accession>A0AAV7N6P7</accession>
<comment type="caution">
    <text evidence="1">The sequence shown here is derived from an EMBL/GenBank/DDBJ whole genome shotgun (WGS) entry which is preliminary data.</text>
</comment>
<sequence>MVCLWAARKAGVVVGTCCDWGGPAALSRPGLVLRGSQAAMGAAGVCWSCCLEGSATDERTPGAAACFWAWAAWWALCGWGVPAAFTGPELGPSGADSEVGPDVWRPCLGERQGHQDLVSRSRAVRQRLSSGPFPAYEGELRYGP</sequence>
<dbReference type="Proteomes" id="UP001066276">
    <property type="component" value="Chromosome 9"/>
</dbReference>
<protein>
    <submittedName>
        <fullName evidence="1">Uncharacterized protein</fullName>
    </submittedName>
</protein>
<organism evidence="1 2">
    <name type="scientific">Pleurodeles waltl</name>
    <name type="common">Iberian ribbed newt</name>
    <dbReference type="NCBI Taxonomy" id="8319"/>
    <lineage>
        <taxon>Eukaryota</taxon>
        <taxon>Metazoa</taxon>
        <taxon>Chordata</taxon>
        <taxon>Craniata</taxon>
        <taxon>Vertebrata</taxon>
        <taxon>Euteleostomi</taxon>
        <taxon>Amphibia</taxon>
        <taxon>Batrachia</taxon>
        <taxon>Caudata</taxon>
        <taxon>Salamandroidea</taxon>
        <taxon>Salamandridae</taxon>
        <taxon>Pleurodelinae</taxon>
        <taxon>Pleurodeles</taxon>
    </lineage>
</organism>
<name>A0AAV7N6P7_PLEWA</name>
<evidence type="ECO:0000313" key="2">
    <source>
        <dbReference type="Proteomes" id="UP001066276"/>
    </source>
</evidence>